<feature type="transmembrane region" description="Helical" evidence="10">
    <location>
        <begin position="502"/>
        <end position="525"/>
    </location>
</feature>
<dbReference type="InterPro" id="IPR016152">
    <property type="entry name" value="PTrfase/Anion_transptr"/>
</dbReference>
<feature type="transmembrane region" description="Helical" evidence="10">
    <location>
        <begin position="415"/>
        <end position="439"/>
    </location>
</feature>
<keyword evidence="5 10" id="KW-0812">Transmembrane</keyword>
<feature type="region of interest" description="Disordered" evidence="9">
    <location>
        <begin position="911"/>
        <end position="957"/>
    </location>
</feature>
<organism evidence="13 14">
    <name type="scientific">Fasciolopsis buskii</name>
    <dbReference type="NCBI Taxonomy" id="27845"/>
    <lineage>
        <taxon>Eukaryota</taxon>
        <taxon>Metazoa</taxon>
        <taxon>Spiralia</taxon>
        <taxon>Lophotrochozoa</taxon>
        <taxon>Platyhelminthes</taxon>
        <taxon>Trematoda</taxon>
        <taxon>Digenea</taxon>
        <taxon>Plagiorchiida</taxon>
        <taxon>Echinostomata</taxon>
        <taxon>Echinostomatoidea</taxon>
        <taxon>Fasciolidae</taxon>
        <taxon>Fasciolopsis</taxon>
    </lineage>
</organism>
<dbReference type="Gene3D" id="1.10.287.570">
    <property type="entry name" value="Helical hairpin bin"/>
    <property type="match status" value="1"/>
</dbReference>
<dbReference type="GO" id="GO:0051453">
    <property type="term" value="P:regulation of intracellular pH"/>
    <property type="evidence" value="ECO:0007669"/>
    <property type="project" value="TreeGrafter"/>
</dbReference>
<feature type="transmembrane region" description="Helical" evidence="10">
    <location>
        <begin position="843"/>
        <end position="864"/>
    </location>
</feature>
<dbReference type="AlphaFoldDB" id="A0A8E0RWZ9"/>
<dbReference type="PANTHER" id="PTHR11453:SF47">
    <property type="entry name" value="ANION EXCHANGE PROTEIN"/>
    <property type="match status" value="1"/>
</dbReference>
<feature type="transmembrane region" description="Helical" evidence="10">
    <location>
        <begin position="728"/>
        <end position="752"/>
    </location>
</feature>
<feature type="transmembrane region" description="Helical" evidence="10">
    <location>
        <begin position="537"/>
        <end position="556"/>
    </location>
</feature>
<feature type="region of interest" description="Disordered" evidence="9">
    <location>
        <begin position="296"/>
        <end position="358"/>
    </location>
</feature>
<comment type="caution">
    <text evidence="13">The sequence shown here is derived from an EMBL/GenBank/DDBJ whole genome shotgun (WGS) entry which is preliminary data.</text>
</comment>
<dbReference type="EMBL" id="LUCM01007329">
    <property type="protein sequence ID" value="KAA0190151.1"/>
    <property type="molecule type" value="Genomic_DNA"/>
</dbReference>
<comment type="similarity">
    <text evidence="2">Belongs to the anion exchanger (TC 2.A.31) family.</text>
</comment>
<evidence type="ECO:0000256" key="8">
    <source>
        <dbReference type="ARBA" id="ARBA00023136"/>
    </source>
</evidence>
<dbReference type="GO" id="GO:0005452">
    <property type="term" value="F:solute:inorganic anion antiporter activity"/>
    <property type="evidence" value="ECO:0007669"/>
    <property type="project" value="InterPro"/>
</dbReference>
<evidence type="ECO:0000256" key="1">
    <source>
        <dbReference type="ARBA" id="ARBA00004651"/>
    </source>
</evidence>
<dbReference type="Pfam" id="PF07565">
    <property type="entry name" value="Band_3_cyto"/>
    <property type="match status" value="1"/>
</dbReference>
<feature type="transmembrane region" description="Helical" evidence="10">
    <location>
        <begin position="445"/>
        <end position="465"/>
    </location>
</feature>
<keyword evidence="14" id="KW-1185">Reference proteome</keyword>
<dbReference type="Proteomes" id="UP000728185">
    <property type="component" value="Unassembled WGS sequence"/>
</dbReference>
<name>A0A8E0RWZ9_9TREM</name>
<dbReference type="SUPFAM" id="SSF55804">
    <property type="entry name" value="Phoshotransferase/anion transport protein"/>
    <property type="match status" value="1"/>
</dbReference>
<feature type="region of interest" description="Disordered" evidence="9">
    <location>
        <begin position="1"/>
        <end position="27"/>
    </location>
</feature>
<evidence type="ECO:0000313" key="13">
    <source>
        <dbReference type="EMBL" id="KAA0190151.1"/>
    </source>
</evidence>
<accession>A0A8E0RWZ9</accession>
<feature type="transmembrane region" description="Helical" evidence="10">
    <location>
        <begin position="625"/>
        <end position="645"/>
    </location>
</feature>
<evidence type="ECO:0000256" key="6">
    <source>
        <dbReference type="ARBA" id="ARBA00022989"/>
    </source>
</evidence>
<dbReference type="GO" id="GO:0008509">
    <property type="term" value="F:monoatomic anion transmembrane transporter activity"/>
    <property type="evidence" value="ECO:0007669"/>
    <property type="project" value="InterPro"/>
</dbReference>
<feature type="region of interest" description="Disordered" evidence="9">
    <location>
        <begin position="1067"/>
        <end position="1110"/>
    </location>
</feature>
<evidence type="ECO:0000256" key="5">
    <source>
        <dbReference type="ARBA" id="ARBA00022692"/>
    </source>
</evidence>
<dbReference type="GO" id="GO:0005886">
    <property type="term" value="C:plasma membrane"/>
    <property type="evidence" value="ECO:0007669"/>
    <property type="project" value="UniProtKB-SubCell"/>
</dbReference>
<evidence type="ECO:0000256" key="4">
    <source>
        <dbReference type="ARBA" id="ARBA00022475"/>
    </source>
</evidence>
<dbReference type="PANTHER" id="PTHR11453">
    <property type="entry name" value="ANION EXCHANGE PROTEIN"/>
    <property type="match status" value="1"/>
</dbReference>
<evidence type="ECO:0000313" key="14">
    <source>
        <dbReference type="Proteomes" id="UP000728185"/>
    </source>
</evidence>
<keyword evidence="3" id="KW-0813">Transport</keyword>
<comment type="subcellular location">
    <subcellularLocation>
        <location evidence="1">Cell membrane</location>
        <topology evidence="1">Multi-pass membrane protein</topology>
    </subcellularLocation>
</comment>
<sequence length="1125" mass="124566">MPTGSDVAGPESILWRGRSNAGPDSSHHVRISEPGFVMHQAPCEMTMKPLSDLAGRLKPTTEIVSVQVGVIPGLRRPMLAFIRLPRAMFASGLTELRDSYPVRFLILFFGPERRRLDYHEVGRVIATMMVDKAFRRKAYTAVSRDDLLDGLRTFLDTTIVLPMLSDITPKSLLAMNDQLRLFRRHKLNAMRETKNAAVVTFPPSVPHPSAVPFLGVHKRSHARGNSKTSDGAFGLSSATFQTTVPEVMITPPPMFESAAVTRLKRELRRPVDHVKTGDTEFSASLLQSNSLLDFHTTEDRMSRGTPMSTSVVSRNSGRNPKRKPSRRQRSASTRSTPAGLFPDPGANITGRSQSTRSSSRNCHCIYCCCCHPRKSSVSGCPLGVALCTDLQAYRHRLWSDLTDPFQRQNRPDLTLIFAAIVFLYFVVLAPAVTFGALLASNVSPVFSIPLCIFASGACQCIFALLGGQPLLIVGMTGPMLILETCIKLICDVNNAPLGTIRLLVSFYTSTFGFVAVLCNAGWLVLRVRRSLEEVFNFFVSFYFIFKSLKILFTALFHPPVSLNIPEDYRTSSNDVVSHNSGPMVKFSKSSPNFFSENISWTSSTVANNIPGDFEQLHYQRNQARAIGAVLLALLMFTVCCWLQAIKRGRYFRRTVRNLFGYFNVPIGLLCTVLVNRFIFAELNADTVQMPPSESLGLAQLIAPPLKLNASDGASSPRYALSNPTYHGLAALMAACLLPAIATDAMLSGITVAKSERRLRKPCLFSLDLVVCTCIMPLVSGVLGWPFLSPATVRSNTHVIALTKWNARTPPGVPHRIIGCVEQRVSGFAIGLLVALSVTLEARLFALVPMGALYGMFLYMGVMGLRDLVIVRRLCVLFKRHKHWKMDRLHNLRLPRTRHCGFCRSEVYQSHHLSSDDNDEDGDSDAVIGGDNSVRGSQGSDEGLHHISSSALIPSPDELKNPVVQTRLRQADKSAARISLPWNRSTEHLKANVCGWTISSRMDRWNDDDETRERYNGLSACRSWHRFQRKISDLFGHSSADMDDVRSGPVEVAPVIIDAQEHLVLSREEGSPLVTGATNRAGIDDGYEDSGQNDSDLHSSSSSLSNIEEYSESELEIRMDNPFWLD</sequence>
<proteinExistence type="inferred from homology"/>
<dbReference type="GO" id="GO:0015701">
    <property type="term" value="P:bicarbonate transport"/>
    <property type="evidence" value="ECO:0007669"/>
    <property type="project" value="TreeGrafter"/>
</dbReference>
<evidence type="ECO:0000256" key="7">
    <source>
        <dbReference type="ARBA" id="ARBA00023065"/>
    </source>
</evidence>
<dbReference type="InterPro" id="IPR011531">
    <property type="entry name" value="HCO3_transpt-like_TM_dom"/>
</dbReference>
<keyword evidence="7" id="KW-0406">Ion transport</keyword>
<feature type="compositionally biased region" description="Low complexity" evidence="9">
    <location>
        <begin position="1097"/>
        <end position="1107"/>
    </location>
</feature>
<evidence type="ECO:0000259" key="12">
    <source>
        <dbReference type="Pfam" id="PF07565"/>
    </source>
</evidence>
<dbReference type="OrthoDB" id="6283921at2759"/>
<keyword evidence="8 10" id="KW-0472">Membrane</keyword>
<evidence type="ECO:0000256" key="9">
    <source>
        <dbReference type="SAM" id="MobiDB-lite"/>
    </source>
</evidence>
<dbReference type="InterPro" id="IPR003020">
    <property type="entry name" value="HCO3_transpt_euk"/>
</dbReference>
<evidence type="ECO:0000256" key="10">
    <source>
        <dbReference type="SAM" id="Phobius"/>
    </source>
</evidence>
<feature type="domain" description="Bicarbonate transporter-like transmembrane" evidence="11">
    <location>
        <begin position="386"/>
        <end position="882"/>
    </location>
</feature>
<feature type="transmembrane region" description="Helical" evidence="10">
    <location>
        <begin position="657"/>
        <end position="679"/>
    </location>
</feature>
<reference evidence="13" key="1">
    <citation type="submission" date="2019-05" db="EMBL/GenBank/DDBJ databases">
        <title>Annotation for the trematode Fasciolopsis buski.</title>
        <authorList>
            <person name="Choi Y.-J."/>
        </authorList>
    </citation>
    <scope>NUCLEOTIDE SEQUENCE</scope>
    <source>
        <strain evidence="13">HT</strain>
        <tissue evidence="13">Whole worm</tissue>
    </source>
</reference>
<feature type="compositionally biased region" description="Polar residues" evidence="9">
    <location>
        <begin position="305"/>
        <end position="318"/>
    </location>
</feature>
<evidence type="ECO:0000259" key="11">
    <source>
        <dbReference type="Pfam" id="PF00955"/>
    </source>
</evidence>
<dbReference type="Pfam" id="PF00955">
    <property type="entry name" value="HCO3_cotransp"/>
    <property type="match status" value="1"/>
</dbReference>
<dbReference type="Gene3D" id="3.40.930.10">
    <property type="entry name" value="Mannitol-specific EII, Chain A"/>
    <property type="match status" value="1"/>
</dbReference>
<evidence type="ECO:0000256" key="2">
    <source>
        <dbReference type="ARBA" id="ARBA00010993"/>
    </source>
</evidence>
<evidence type="ECO:0000256" key="3">
    <source>
        <dbReference type="ARBA" id="ARBA00022448"/>
    </source>
</evidence>
<keyword evidence="4" id="KW-1003">Cell membrane</keyword>
<feature type="domain" description="Band 3 cytoplasmic" evidence="12">
    <location>
        <begin position="38"/>
        <end position="162"/>
    </location>
</feature>
<keyword evidence="6 10" id="KW-1133">Transmembrane helix</keyword>
<feature type="transmembrane region" description="Helical" evidence="10">
    <location>
        <begin position="764"/>
        <end position="787"/>
    </location>
</feature>
<dbReference type="InterPro" id="IPR013769">
    <property type="entry name" value="Band3_cytoplasmic_dom"/>
</dbReference>
<feature type="compositionally biased region" description="Basic residues" evidence="9">
    <location>
        <begin position="319"/>
        <end position="329"/>
    </location>
</feature>
<protein>
    <submittedName>
        <fullName evidence="13">Putative anion exchange protein</fullName>
    </submittedName>
</protein>
<gene>
    <name evidence="13" type="ORF">FBUS_04639</name>
</gene>